<evidence type="ECO:0000313" key="2">
    <source>
        <dbReference type="EMBL" id="EMA28068.1"/>
    </source>
</evidence>
<comment type="caution">
    <text evidence="2">The sequence shown here is derived from an EMBL/GenBank/DDBJ whole genome shotgun (WGS) entry which is preliminary data.</text>
</comment>
<dbReference type="eggNOG" id="arCOG00450">
    <property type="taxonomic scope" value="Archaea"/>
</dbReference>
<feature type="compositionally biased region" description="Basic and acidic residues" evidence="1">
    <location>
        <begin position="58"/>
        <end position="72"/>
    </location>
</feature>
<evidence type="ECO:0000313" key="3">
    <source>
        <dbReference type="Proteomes" id="UP000011607"/>
    </source>
</evidence>
<evidence type="ECO:0000256" key="1">
    <source>
        <dbReference type="SAM" id="MobiDB-lite"/>
    </source>
</evidence>
<keyword evidence="3" id="KW-1185">Reference proteome</keyword>
<gene>
    <name evidence="2" type="ORF">C446_17644</name>
</gene>
<proteinExistence type="predicted"/>
<dbReference type="AlphaFoldDB" id="M0L4P4"/>
<dbReference type="EMBL" id="AOMA01000197">
    <property type="protein sequence ID" value="EMA28068.1"/>
    <property type="molecule type" value="Genomic_DNA"/>
</dbReference>
<reference evidence="2 3" key="1">
    <citation type="journal article" date="2014" name="PLoS Genet.">
        <title>Phylogenetically driven sequencing of extremely halophilic archaea reveals strategies for static and dynamic osmo-response.</title>
        <authorList>
            <person name="Becker E.A."/>
            <person name="Seitzer P.M."/>
            <person name="Tritt A."/>
            <person name="Larsen D."/>
            <person name="Krusor M."/>
            <person name="Yao A.I."/>
            <person name="Wu D."/>
            <person name="Madern D."/>
            <person name="Eisen J.A."/>
            <person name="Darling A.E."/>
            <person name="Facciotti M.T."/>
        </authorList>
    </citation>
    <scope>NUCLEOTIDE SEQUENCE [LARGE SCALE GENOMIC DNA]</scope>
    <source>
        <strain evidence="2 3">JCM 10879</strain>
    </source>
</reference>
<name>M0L4P4_9EURY</name>
<organism evidence="2 3">
    <name type="scientific">Halobiforma nitratireducens JCM 10879</name>
    <dbReference type="NCBI Taxonomy" id="1227454"/>
    <lineage>
        <taxon>Archaea</taxon>
        <taxon>Methanobacteriati</taxon>
        <taxon>Methanobacteriota</taxon>
        <taxon>Stenosarchaea group</taxon>
        <taxon>Halobacteria</taxon>
        <taxon>Halobacteriales</taxon>
        <taxon>Natrialbaceae</taxon>
        <taxon>Halobiforma</taxon>
    </lineage>
</organism>
<feature type="region of interest" description="Disordered" evidence="1">
    <location>
        <begin position="58"/>
        <end position="84"/>
    </location>
</feature>
<protein>
    <submittedName>
        <fullName evidence="2">UspA domain-containing protein</fullName>
    </submittedName>
</protein>
<sequence length="84" mass="8978">MTLTFDATVVVPVADTDDSERTARAVAPSLTSTSTVIVANVIEKSGGALDKASMEQREKHAEEMFDRVRPSLEESPATLETGVL</sequence>
<accession>M0L4P4</accession>
<dbReference type="Proteomes" id="UP000011607">
    <property type="component" value="Unassembled WGS sequence"/>
</dbReference>